<dbReference type="Proteomes" id="UP000010077">
    <property type="component" value="Chromosome"/>
</dbReference>
<protein>
    <submittedName>
        <fullName evidence="1">Uncharacterized protein</fullName>
    </submittedName>
</protein>
<dbReference type="STRING" id="1193729.A1OE_1145"/>
<dbReference type="AlphaFoldDB" id="K7Z5J5"/>
<evidence type="ECO:0000313" key="1">
    <source>
        <dbReference type="EMBL" id="AFX99323.1"/>
    </source>
</evidence>
<proteinExistence type="predicted"/>
<dbReference type="EMBL" id="CP003539">
    <property type="protein sequence ID" value="AFX99323.1"/>
    <property type="molecule type" value="Genomic_DNA"/>
</dbReference>
<gene>
    <name evidence="1" type="ORF">A1OE_1145</name>
</gene>
<organism evidence="1 2">
    <name type="scientific">Candidatus Endolissoclinum faulkneri L2</name>
    <dbReference type="NCBI Taxonomy" id="1193729"/>
    <lineage>
        <taxon>Bacteria</taxon>
        <taxon>Pseudomonadati</taxon>
        <taxon>Pseudomonadota</taxon>
        <taxon>Alphaproteobacteria</taxon>
        <taxon>Rhodospirillales</taxon>
        <taxon>Rhodospirillaceae</taxon>
        <taxon>Candidatus Endolissoclinum</taxon>
    </lineage>
</organism>
<dbReference type="HOGENOM" id="CLU_3213813_0_0_5"/>
<sequence>MCKVIFINTAPVTKYKSVKYQSQSVKLVCRDNIAICFLQKKCYS</sequence>
<reference evidence="1 2" key="1">
    <citation type="journal article" date="2012" name="Proc. Natl. Acad. Sci. U.S.A.">
        <title>Genome streamlining and chemical defense in a coral reef symbiosis.</title>
        <authorList>
            <person name="Kwan J.C."/>
            <person name="Donia M.S."/>
            <person name="Han A.W."/>
            <person name="Hirose E."/>
            <person name="Haygood M.G."/>
            <person name="Schmidt E.W."/>
        </authorList>
    </citation>
    <scope>NUCLEOTIDE SEQUENCE [LARGE SCALE GENOMIC DNA]</scope>
    <source>
        <strain evidence="1 2">L2</strain>
    </source>
</reference>
<evidence type="ECO:0000313" key="2">
    <source>
        <dbReference type="Proteomes" id="UP000010077"/>
    </source>
</evidence>
<accession>K7Z5J5</accession>
<dbReference type="KEGG" id="thal:A1OE_1145"/>
<keyword evidence="2" id="KW-1185">Reference proteome</keyword>
<name>K7Z5J5_9PROT</name>